<dbReference type="Proteomes" id="UP000325598">
    <property type="component" value="Unassembled WGS sequence"/>
</dbReference>
<keyword evidence="3" id="KW-1185">Reference proteome</keyword>
<feature type="compositionally biased region" description="Gly residues" evidence="1">
    <location>
        <begin position="76"/>
        <end position="86"/>
    </location>
</feature>
<feature type="region of interest" description="Disordered" evidence="1">
    <location>
        <begin position="76"/>
        <end position="109"/>
    </location>
</feature>
<evidence type="ECO:0000313" key="2">
    <source>
        <dbReference type="EMBL" id="GES29927.1"/>
    </source>
</evidence>
<organism evidence="2 3">
    <name type="scientific">Streptomyces angustmyceticus</name>
    <dbReference type="NCBI Taxonomy" id="285578"/>
    <lineage>
        <taxon>Bacteria</taxon>
        <taxon>Bacillati</taxon>
        <taxon>Actinomycetota</taxon>
        <taxon>Actinomycetes</taxon>
        <taxon>Kitasatosporales</taxon>
        <taxon>Streptomycetaceae</taxon>
        <taxon>Streptomyces</taxon>
    </lineage>
</organism>
<gene>
    <name evidence="2" type="ORF">San01_24140</name>
</gene>
<feature type="region of interest" description="Disordered" evidence="1">
    <location>
        <begin position="1"/>
        <end position="60"/>
    </location>
</feature>
<proteinExistence type="predicted"/>
<feature type="compositionally biased region" description="Basic and acidic residues" evidence="1">
    <location>
        <begin position="43"/>
        <end position="53"/>
    </location>
</feature>
<name>A0A5J4L6B9_9ACTN</name>
<reference evidence="2 3" key="1">
    <citation type="submission" date="2019-10" db="EMBL/GenBank/DDBJ databases">
        <title>Whole genome shotgun sequence of Streptomyces angustmyceticus NBRC 3934.</title>
        <authorList>
            <person name="Hosoyama A."/>
            <person name="Ichikawa N."/>
            <person name="Kimura A."/>
            <person name="Kitahashi Y."/>
            <person name="Komaki H."/>
            <person name="Uohara A."/>
        </authorList>
    </citation>
    <scope>NUCLEOTIDE SEQUENCE [LARGE SCALE GENOMIC DNA]</scope>
    <source>
        <strain evidence="2 3">NBRC 3934</strain>
    </source>
</reference>
<protein>
    <submittedName>
        <fullName evidence="2">Uncharacterized protein</fullName>
    </submittedName>
</protein>
<accession>A0A5J4L6B9</accession>
<dbReference type="AlphaFoldDB" id="A0A5J4L6B9"/>
<evidence type="ECO:0000313" key="3">
    <source>
        <dbReference type="Proteomes" id="UP000325598"/>
    </source>
</evidence>
<evidence type="ECO:0000256" key="1">
    <source>
        <dbReference type="SAM" id="MobiDB-lite"/>
    </source>
</evidence>
<feature type="compositionally biased region" description="Gly residues" evidence="1">
    <location>
        <begin position="13"/>
        <end position="26"/>
    </location>
</feature>
<sequence length="109" mass="10884">MEGAQGGRAARRGPGGRPGHPAGGAVRGERSAGAAAQRPGAVRRHEAGGERAVRAAPAGGRVAARTVVVRVGQGAAVGRGPAGRGGQEAAWSMRSRRLRGRMSVQTSST</sequence>
<dbReference type="EMBL" id="BLAG01000007">
    <property type="protein sequence ID" value="GES29927.1"/>
    <property type="molecule type" value="Genomic_DNA"/>
</dbReference>
<comment type="caution">
    <text evidence="2">The sequence shown here is derived from an EMBL/GenBank/DDBJ whole genome shotgun (WGS) entry which is preliminary data.</text>
</comment>